<dbReference type="PROSITE" id="PS50181">
    <property type="entry name" value="FBOX"/>
    <property type="match status" value="1"/>
</dbReference>
<accession>A0A074XXU8</accession>
<organism evidence="2 3">
    <name type="scientific">Aureobasidium subglaciale (strain EXF-2481)</name>
    <name type="common">Aureobasidium pullulans var. subglaciale</name>
    <dbReference type="NCBI Taxonomy" id="1043005"/>
    <lineage>
        <taxon>Eukaryota</taxon>
        <taxon>Fungi</taxon>
        <taxon>Dikarya</taxon>
        <taxon>Ascomycota</taxon>
        <taxon>Pezizomycotina</taxon>
        <taxon>Dothideomycetes</taxon>
        <taxon>Dothideomycetidae</taxon>
        <taxon>Dothideales</taxon>
        <taxon>Saccotheciaceae</taxon>
        <taxon>Aureobasidium</taxon>
    </lineage>
</organism>
<dbReference type="STRING" id="1043005.A0A074XXU8"/>
<keyword evidence="3" id="KW-1185">Reference proteome</keyword>
<dbReference type="InParanoid" id="A0A074XXU8"/>
<dbReference type="SUPFAM" id="SSF81383">
    <property type="entry name" value="F-box domain"/>
    <property type="match status" value="1"/>
</dbReference>
<proteinExistence type="predicted"/>
<sequence>MTYSILNLPPELVENILSRLELHDICNLRLVDRTTEIVSTQAHFKSFCESKTIHLSQDALAKFVAGTNHNRLAYLLQDLRLDPPSDDLSIENEDATDANLLYLAFLSIHNQSEQRCLRSLDVEVPETETLEASLKKVYFGVQTNSRYAAGILAVRATLRALKDSGLRVEKLNLLYDSVRCSVPCDVFESPAGSALPSATWSHLRCLSLSLANHEEGASSIRSTSPTEAAIQRLQDLVNFFTLISHVEKLNLHWYSSRGMSSSDADLIE</sequence>
<evidence type="ECO:0000259" key="1">
    <source>
        <dbReference type="PROSITE" id="PS50181"/>
    </source>
</evidence>
<dbReference type="OrthoDB" id="3438345at2759"/>
<reference evidence="2 3" key="1">
    <citation type="journal article" date="2014" name="BMC Genomics">
        <title>Genome sequencing of four Aureobasidium pullulans varieties: biotechnological potential, stress tolerance, and description of new species.</title>
        <authorList>
            <person name="Gostin Ar C."/>
            <person name="Ohm R.A."/>
            <person name="Kogej T."/>
            <person name="Sonjak S."/>
            <person name="Turk M."/>
            <person name="Zajc J."/>
            <person name="Zalar P."/>
            <person name="Grube M."/>
            <person name="Sun H."/>
            <person name="Han J."/>
            <person name="Sharma A."/>
            <person name="Chiniquy J."/>
            <person name="Ngan C.Y."/>
            <person name="Lipzen A."/>
            <person name="Barry K."/>
            <person name="Grigoriev I.V."/>
            <person name="Gunde-Cimerman N."/>
        </authorList>
    </citation>
    <scope>NUCLEOTIDE SEQUENCE [LARGE SCALE GENOMIC DNA]</scope>
    <source>
        <strain evidence="2 3">EXF-2481</strain>
    </source>
</reference>
<dbReference type="AlphaFoldDB" id="A0A074XXU8"/>
<dbReference type="Pfam" id="PF00646">
    <property type="entry name" value="F-box"/>
    <property type="match status" value="1"/>
</dbReference>
<dbReference type="GeneID" id="25369170"/>
<dbReference type="InterPro" id="IPR001810">
    <property type="entry name" value="F-box_dom"/>
</dbReference>
<feature type="domain" description="F-box" evidence="1">
    <location>
        <begin position="2"/>
        <end position="47"/>
    </location>
</feature>
<gene>
    <name evidence="2" type="ORF">AUEXF2481DRAFT_575314</name>
</gene>
<name>A0A074XXU8_AURSE</name>
<dbReference type="InterPro" id="IPR036047">
    <property type="entry name" value="F-box-like_dom_sf"/>
</dbReference>
<dbReference type="EMBL" id="KL584794">
    <property type="protein sequence ID" value="KEQ90300.1"/>
    <property type="molecule type" value="Genomic_DNA"/>
</dbReference>
<evidence type="ECO:0000313" key="2">
    <source>
        <dbReference type="EMBL" id="KEQ90300.1"/>
    </source>
</evidence>
<protein>
    <recommendedName>
        <fullName evidence="1">F-box domain-containing protein</fullName>
    </recommendedName>
</protein>
<dbReference type="Proteomes" id="UP000030641">
    <property type="component" value="Unassembled WGS sequence"/>
</dbReference>
<dbReference type="RefSeq" id="XP_013338807.1">
    <property type="nucleotide sequence ID" value="XM_013483353.1"/>
</dbReference>
<evidence type="ECO:0000313" key="3">
    <source>
        <dbReference type="Proteomes" id="UP000030641"/>
    </source>
</evidence>
<dbReference type="HOGENOM" id="CLU_1038213_0_0_1"/>